<dbReference type="Pfam" id="PF00953">
    <property type="entry name" value="Glycos_transf_4"/>
    <property type="match status" value="1"/>
</dbReference>
<dbReference type="HAMAP" id="MF_00038">
    <property type="entry name" value="MraY"/>
    <property type="match status" value="1"/>
</dbReference>
<dbReference type="RefSeq" id="WP_168719120.1">
    <property type="nucleotide sequence ID" value="NZ_CP042909.1"/>
</dbReference>
<dbReference type="UniPathway" id="UPA00219"/>
<dbReference type="InterPro" id="IPR003524">
    <property type="entry name" value="PNAcMuramoyl-5peptid_Trfase"/>
</dbReference>
<evidence type="ECO:0000256" key="14">
    <source>
        <dbReference type="PIRSR" id="PIRSR600715-1"/>
    </source>
</evidence>
<feature type="transmembrane region" description="Helical" evidence="12">
    <location>
        <begin position="134"/>
        <end position="152"/>
    </location>
</feature>
<feature type="transmembrane region" description="Helical" evidence="12">
    <location>
        <begin position="237"/>
        <end position="254"/>
    </location>
</feature>
<dbReference type="AlphaFoldDB" id="A0A6H1WRH5"/>
<dbReference type="GO" id="GO:0008963">
    <property type="term" value="F:phospho-N-acetylmuramoyl-pentapeptide-transferase activity"/>
    <property type="evidence" value="ECO:0007669"/>
    <property type="project" value="UniProtKB-UniRule"/>
</dbReference>
<comment type="subcellular location">
    <subcellularLocation>
        <location evidence="12">Cell membrane</location>
        <topology evidence="12">Multi-pass membrane protein</topology>
    </subcellularLocation>
    <subcellularLocation>
        <location evidence="1">Membrane</location>
        <topology evidence="1">Multi-pass membrane protein</topology>
    </subcellularLocation>
</comment>
<accession>A0A6H1WRH5</accession>
<dbReference type="PROSITE" id="PS01348">
    <property type="entry name" value="MRAY_2"/>
    <property type="match status" value="1"/>
</dbReference>
<dbReference type="InterPro" id="IPR018480">
    <property type="entry name" value="PNAcMuramoyl-5peptid_Trfase_CS"/>
</dbReference>
<comment type="similarity">
    <text evidence="2 12">Belongs to the glycosyltransferase 4 family. MraY subfamily.</text>
</comment>
<dbReference type="GO" id="GO:0009252">
    <property type="term" value="P:peptidoglycan biosynthetic process"/>
    <property type="evidence" value="ECO:0007669"/>
    <property type="project" value="UniProtKB-UniRule"/>
</dbReference>
<keyword evidence="11 12" id="KW-0961">Cell wall biogenesis/degradation</keyword>
<comment type="pathway">
    <text evidence="12">Cell wall biogenesis; peptidoglycan biosynthesis.</text>
</comment>
<keyword evidence="4 12" id="KW-0808">Transferase</keyword>
<evidence type="ECO:0000256" key="7">
    <source>
        <dbReference type="ARBA" id="ARBA00022984"/>
    </source>
</evidence>
<feature type="binding site" evidence="14">
    <location>
        <position position="190"/>
    </location>
    <ligand>
        <name>Mg(2+)</name>
        <dbReference type="ChEBI" id="CHEBI:18420"/>
    </ligand>
</feature>
<evidence type="ECO:0000313" key="16">
    <source>
        <dbReference type="Proteomes" id="UP000501253"/>
    </source>
</evidence>
<evidence type="ECO:0000256" key="8">
    <source>
        <dbReference type="ARBA" id="ARBA00022989"/>
    </source>
</evidence>
<feature type="binding site" evidence="14">
    <location>
        <position position="265"/>
    </location>
    <ligand>
        <name>Mg(2+)</name>
        <dbReference type="ChEBI" id="CHEBI:18420"/>
    </ligand>
</feature>
<dbReference type="CDD" id="cd06852">
    <property type="entry name" value="GT_MraY"/>
    <property type="match status" value="1"/>
</dbReference>
<feature type="transmembrane region" description="Helical" evidence="12">
    <location>
        <begin position="69"/>
        <end position="91"/>
    </location>
</feature>
<comment type="catalytic activity">
    <reaction evidence="12">
        <text>UDP-N-acetyl-alpha-D-muramoyl-L-alanyl-gamma-D-glutamyl-meso-2,6-diaminopimeloyl-D-alanyl-D-alanine + di-trans,octa-cis-undecaprenyl phosphate = di-trans,octa-cis-undecaprenyl diphospho-N-acetyl-alpha-D-muramoyl-L-alanyl-D-glutamyl-meso-2,6-diaminopimeloyl-D-alanyl-D-alanine + UMP</text>
        <dbReference type="Rhea" id="RHEA:28386"/>
        <dbReference type="ChEBI" id="CHEBI:57865"/>
        <dbReference type="ChEBI" id="CHEBI:60392"/>
        <dbReference type="ChEBI" id="CHEBI:61386"/>
        <dbReference type="ChEBI" id="CHEBI:61387"/>
        <dbReference type="EC" id="2.7.8.13"/>
    </reaction>
</comment>
<dbReference type="PROSITE" id="PS01347">
    <property type="entry name" value="MRAY_1"/>
    <property type="match status" value="1"/>
</dbReference>
<evidence type="ECO:0000256" key="12">
    <source>
        <dbReference type="HAMAP-Rule" id="MF_00038"/>
    </source>
</evidence>
<dbReference type="EMBL" id="CP042909">
    <property type="protein sequence ID" value="QJA05760.1"/>
    <property type="molecule type" value="Genomic_DNA"/>
</dbReference>
<evidence type="ECO:0000256" key="10">
    <source>
        <dbReference type="ARBA" id="ARBA00023306"/>
    </source>
</evidence>
<dbReference type="PANTHER" id="PTHR22926">
    <property type="entry name" value="PHOSPHO-N-ACETYLMURAMOYL-PENTAPEPTIDE-TRANSFERASE"/>
    <property type="match status" value="1"/>
</dbReference>
<keyword evidence="12 14" id="KW-0460">Magnesium</keyword>
<feature type="transmembrane region" description="Helical" evidence="12">
    <location>
        <begin position="97"/>
        <end position="114"/>
    </location>
</feature>
<dbReference type="GO" id="GO:0046872">
    <property type="term" value="F:metal ion binding"/>
    <property type="evidence" value="ECO:0007669"/>
    <property type="project" value="UniProtKB-KW"/>
</dbReference>
<keyword evidence="12 14" id="KW-0479">Metal-binding</keyword>
<dbReference type="NCBIfam" id="TIGR00445">
    <property type="entry name" value="mraY"/>
    <property type="match status" value="1"/>
</dbReference>
<evidence type="ECO:0000256" key="9">
    <source>
        <dbReference type="ARBA" id="ARBA00023136"/>
    </source>
</evidence>
<dbReference type="InterPro" id="IPR000715">
    <property type="entry name" value="Glycosyl_transferase_4"/>
</dbReference>
<evidence type="ECO:0000256" key="1">
    <source>
        <dbReference type="ARBA" id="ARBA00004141"/>
    </source>
</evidence>
<feature type="transmembrane region" description="Helical" evidence="12">
    <location>
        <begin position="27"/>
        <end position="48"/>
    </location>
</feature>
<gene>
    <name evidence="12" type="primary">mraY</name>
    <name evidence="15" type="ORF">FVE67_02635</name>
</gene>
<dbReference type="EC" id="2.7.8.13" evidence="12 13"/>
<keyword evidence="10 12" id="KW-0131">Cell cycle</keyword>
<proteinExistence type="inferred from homology"/>
<reference evidence="15 16" key="1">
    <citation type="submission" date="2019-08" db="EMBL/GenBank/DDBJ databases">
        <title>Complete genome sequence of Thermosulfurimonas marina SU872T, an anaerobic thermophilic chemolithoautotrophic bacterium isolated from a shallow marine hydrothermal vent.</title>
        <authorList>
            <person name="Allioux M."/>
            <person name="Jebbar M."/>
            <person name="Slobodkina G."/>
            <person name="Slobodkin A."/>
            <person name="Moalic Y."/>
            <person name="Frolova A."/>
            <person name="Shao Z."/>
            <person name="Alain K."/>
        </authorList>
    </citation>
    <scope>NUCLEOTIDE SEQUENCE [LARGE SCALE GENOMIC DNA]</scope>
    <source>
        <strain evidence="15 16">SU872</strain>
    </source>
</reference>
<keyword evidence="3 12" id="KW-0132">Cell division</keyword>
<evidence type="ECO:0000256" key="3">
    <source>
        <dbReference type="ARBA" id="ARBA00022618"/>
    </source>
</evidence>
<feature type="transmembrane region" description="Helical" evidence="12">
    <location>
        <begin position="261"/>
        <end position="280"/>
    </location>
</feature>
<evidence type="ECO:0000313" key="15">
    <source>
        <dbReference type="EMBL" id="QJA05760.1"/>
    </source>
</evidence>
<keyword evidence="6 12" id="KW-0133">Cell shape</keyword>
<dbReference type="GO" id="GO:0005886">
    <property type="term" value="C:plasma membrane"/>
    <property type="evidence" value="ECO:0007669"/>
    <property type="project" value="UniProtKB-SubCell"/>
</dbReference>
<dbReference type="Proteomes" id="UP000501253">
    <property type="component" value="Chromosome"/>
</dbReference>
<keyword evidence="7 12" id="KW-0573">Peptidoglycan synthesis</keyword>
<evidence type="ECO:0000256" key="13">
    <source>
        <dbReference type="NCBIfam" id="TIGR00445"/>
    </source>
</evidence>
<organism evidence="15 16">
    <name type="scientific">Thermosulfurimonas marina</name>
    <dbReference type="NCBI Taxonomy" id="2047767"/>
    <lineage>
        <taxon>Bacteria</taxon>
        <taxon>Pseudomonadati</taxon>
        <taxon>Thermodesulfobacteriota</taxon>
        <taxon>Thermodesulfobacteria</taxon>
        <taxon>Thermodesulfobacteriales</taxon>
        <taxon>Thermodesulfobacteriaceae</taxon>
        <taxon>Thermosulfurimonas</taxon>
    </lineage>
</organism>
<feature type="transmembrane region" description="Helical" evidence="12">
    <location>
        <begin position="172"/>
        <end position="191"/>
    </location>
</feature>
<sequence>MFYHLLYPLHDWFSVFNVFRYITFRTFYATLTAGLLVYFFMPSFIAYMKGRRLGQVIREEGPERHQVKAGTPTMGGAVVIGAVVLSTLLWANLANPYVWLALGVLVSFGALGLVDDWLKLSRGKNLGLRAREKLFFQALFTLAFWGVLFHGLHFDDRLTFPFFKELRPQLGFLYLPFLYLVVVGTSNAMNLTDGLDGLAIVPFMVVVGVYGLLAYLAGHVKFAHYLQIPYVPGVGELAVFCGALVGGGMGFLWYNAHPAEVFMGDVGSLGLGAAVGAVAVMVKQEILLVIAGGVFVAEALSVILQVGYFRLTGGRRIFRMAPLHHHFELSGWPENKVVVRFWIFSVICGILALSTLKLR</sequence>
<dbReference type="GO" id="GO:0051301">
    <property type="term" value="P:cell division"/>
    <property type="evidence" value="ECO:0007669"/>
    <property type="project" value="UniProtKB-KW"/>
</dbReference>
<dbReference type="GO" id="GO:0071555">
    <property type="term" value="P:cell wall organization"/>
    <property type="evidence" value="ECO:0007669"/>
    <property type="project" value="UniProtKB-KW"/>
</dbReference>
<evidence type="ECO:0000256" key="4">
    <source>
        <dbReference type="ARBA" id="ARBA00022679"/>
    </source>
</evidence>
<feature type="transmembrane region" description="Helical" evidence="12">
    <location>
        <begin position="286"/>
        <end position="309"/>
    </location>
</feature>
<feature type="transmembrane region" description="Helical" evidence="12">
    <location>
        <begin position="337"/>
        <end position="356"/>
    </location>
</feature>
<dbReference type="GO" id="GO:0008360">
    <property type="term" value="P:regulation of cell shape"/>
    <property type="evidence" value="ECO:0007669"/>
    <property type="project" value="UniProtKB-KW"/>
</dbReference>
<keyword evidence="8 12" id="KW-1133">Transmembrane helix</keyword>
<keyword evidence="16" id="KW-1185">Reference proteome</keyword>
<keyword evidence="9 12" id="KW-0472">Membrane</keyword>
<protein>
    <recommendedName>
        <fullName evidence="12 13">Phospho-N-acetylmuramoyl-pentapeptide-transferase</fullName>
        <ecNumber evidence="12 13">2.7.8.13</ecNumber>
    </recommendedName>
    <alternativeName>
        <fullName evidence="12">UDP-MurNAc-pentapeptide phosphotransferase</fullName>
    </alternativeName>
</protein>
<keyword evidence="5 12" id="KW-0812">Transmembrane</keyword>
<evidence type="ECO:0000256" key="2">
    <source>
        <dbReference type="ARBA" id="ARBA00005583"/>
    </source>
</evidence>
<comment type="cofactor">
    <cofactor evidence="12 14">
        <name>Mg(2+)</name>
        <dbReference type="ChEBI" id="CHEBI:18420"/>
    </cofactor>
</comment>
<feature type="transmembrane region" description="Helical" evidence="12">
    <location>
        <begin position="198"/>
        <end position="217"/>
    </location>
</feature>
<keyword evidence="12" id="KW-1003">Cell membrane</keyword>
<evidence type="ECO:0000256" key="11">
    <source>
        <dbReference type="ARBA" id="ARBA00023316"/>
    </source>
</evidence>
<evidence type="ECO:0000256" key="6">
    <source>
        <dbReference type="ARBA" id="ARBA00022960"/>
    </source>
</evidence>
<comment type="function">
    <text evidence="12">Catalyzes the initial step of the lipid cycle reactions in the biosynthesis of the cell wall peptidoglycan: transfers peptidoglycan precursor phospho-MurNAc-pentapeptide from UDP-MurNAc-pentapeptide onto the lipid carrier undecaprenyl phosphate, yielding undecaprenyl-pyrophosphoryl-MurNAc-pentapeptide, known as lipid I.</text>
</comment>
<name>A0A6H1WRH5_9BACT</name>
<dbReference type="KEGG" id="tmai:FVE67_02635"/>
<dbReference type="PANTHER" id="PTHR22926:SF5">
    <property type="entry name" value="PHOSPHO-N-ACETYLMURAMOYL-PENTAPEPTIDE-TRANSFERASE HOMOLOG"/>
    <property type="match status" value="1"/>
</dbReference>
<evidence type="ECO:0000256" key="5">
    <source>
        <dbReference type="ARBA" id="ARBA00022692"/>
    </source>
</evidence>